<protein>
    <recommendedName>
        <fullName evidence="3">Lipoprotein</fullName>
    </recommendedName>
</protein>
<evidence type="ECO:0000313" key="1">
    <source>
        <dbReference type="EMBL" id="MBN7812368.1"/>
    </source>
</evidence>
<dbReference type="PROSITE" id="PS51257">
    <property type="entry name" value="PROKAR_LIPOPROTEIN"/>
    <property type="match status" value="1"/>
</dbReference>
<reference evidence="1 2" key="1">
    <citation type="submission" date="2021-03" db="EMBL/GenBank/DDBJ databases">
        <title>novel species isolated from a fishpond in China.</title>
        <authorList>
            <person name="Lu H."/>
            <person name="Cai Z."/>
        </authorList>
    </citation>
    <scope>NUCLEOTIDE SEQUENCE [LARGE SCALE GENOMIC DNA]</scope>
    <source>
        <strain evidence="1 2">H41</strain>
    </source>
</reference>
<evidence type="ECO:0000313" key="2">
    <source>
        <dbReference type="Proteomes" id="UP000664317"/>
    </source>
</evidence>
<dbReference type="EMBL" id="JAFKCT010000007">
    <property type="protein sequence ID" value="MBN7812368.1"/>
    <property type="molecule type" value="Genomic_DNA"/>
</dbReference>
<accession>A0ABS3C5H2</accession>
<name>A0ABS3C5H2_9BACT</name>
<comment type="caution">
    <text evidence="1">The sequence shown here is derived from an EMBL/GenBank/DDBJ whole genome shotgun (WGS) entry which is preliminary data.</text>
</comment>
<evidence type="ECO:0008006" key="3">
    <source>
        <dbReference type="Google" id="ProtNLM"/>
    </source>
</evidence>
<keyword evidence="2" id="KW-1185">Reference proteome</keyword>
<organism evidence="1 2">
    <name type="scientific">Algoriphagus oliviformis</name>
    <dbReference type="NCBI Taxonomy" id="2811231"/>
    <lineage>
        <taxon>Bacteria</taxon>
        <taxon>Pseudomonadati</taxon>
        <taxon>Bacteroidota</taxon>
        <taxon>Cytophagia</taxon>
        <taxon>Cytophagales</taxon>
        <taxon>Cyclobacteriaceae</taxon>
        <taxon>Algoriphagus</taxon>
    </lineage>
</organism>
<gene>
    <name evidence="1" type="ORF">J0A68_15555</name>
</gene>
<dbReference type="RefSeq" id="WP_206579151.1">
    <property type="nucleotide sequence ID" value="NZ_JAFKCT010000007.1"/>
</dbReference>
<proteinExistence type="predicted"/>
<dbReference type="Proteomes" id="UP000664317">
    <property type="component" value="Unassembled WGS sequence"/>
</dbReference>
<sequence length="146" mass="16331">MKTTIIMEAVRKTAMWAMLAFLLSCSGKESTLAEFHGDLDTMATVELLNRYFSFEPAGKSAQVAPTYDSLFRKIKANLAQGAHEALKYPQAREDWADVALVNPEEDQSDLLVVRYANGEYLYVKFSGGKIQSMISIKKGNLISNWL</sequence>